<dbReference type="CDD" id="cd00303">
    <property type="entry name" value="retropepsin_like"/>
    <property type="match status" value="1"/>
</dbReference>
<dbReference type="Gene3D" id="1.10.340.70">
    <property type="match status" value="1"/>
</dbReference>
<dbReference type="AlphaFoldDB" id="A0ABD2WGN0"/>
<proteinExistence type="predicted"/>
<evidence type="ECO:0000256" key="6">
    <source>
        <dbReference type="ARBA" id="ARBA00022801"/>
    </source>
</evidence>
<dbReference type="InterPro" id="IPR036397">
    <property type="entry name" value="RNaseH_sf"/>
</dbReference>
<dbReference type="InterPro" id="IPR041373">
    <property type="entry name" value="RT_RNaseH"/>
</dbReference>
<dbReference type="SUPFAM" id="SSF53098">
    <property type="entry name" value="Ribonuclease H-like"/>
    <property type="match status" value="1"/>
</dbReference>
<evidence type="ECO:0000313" key="11">
    <source>
        <dbReference type="EMBL" id="KAL3391860.1"/>
    </source>
</evidence>
<dbReference type="InterPro" id="IPR001584">
    <property type="entry name" value="Integrase_cat-core"/>
</dbReference>
<dbReference type="InterPro" id="IPR012337">
    <property type="entry name" value="RNaseH-like_sf"/>
</dbReference>
<reference evidence="11 12" key="1">
    <citation type="journal article" date="2024" name="bioRxiv">
        <title>A reference genome for Trichogramma kaykai: A tiny desert-dwelling parasitoid wasp with competing sex-ratio distorters.</title>
        <authorList>
            <person name="Culotta J."/>
            <person name="Lindsey A.R."/>
        </authorList>
    </citation>
    <scope>NUCLEOTIDE SEQUENCE [LARGE SCALE GENOMIC DNA]</scope>
    <source>
        <strain evidence="11 12">KSX58</strain>
    </source>
</reference>
<keyword evidence="6" id="KW-0378">Hydrolase</keyword>
<evidence type="ECO:0000259" key="10">
    <source>
        <dbReference type="PROSITE" id="PS50994"/>
    </source>
</evidence>
<evidence type="ECO:0000259" key="9">
    <source>
        <dbReference type="PROSITE" id="PS50878"/>
    </source>
</evidence>
<dbReference type="Gene3D" id="3.30.420.10">
    <property type="entry name" value="Ribonuclease H-like superfamily/Ribonuclease H"/>
    <property type="match status" value="1"/>
</dbReference>
<dbReference type="PANTHER" id="PTHR37984">
    <property type="entry name" value="PROTEIN CBG26694"/>
    <property type="match status" value="1"/>
</dbReference>
<dbReference type="Pfam" id="PF00665">
    <property type="entry name" value="rve"/>
    <property type="match status" value="1"/>
</dbReference>
<dbReference type="Gene3D" id="2.40.70.10">
    <property type="entry name" value="Acid Proteases"/>
    <property type="match status" value="1"/>
</dbReference>
<dbReference type="GO" id="GO:0016787">
    <property type="term" value="F:hydrolase activity"/>
    <property type="evidence" value="ECO:0007669"/>
    <property type="project" value="UniProtKB-KW"/>
</dbReference>
<dbReference type="CDD" id="cd09274">
    <property type="entry name" value="RNase_HI_RT_Ty3"/>
    <property type="match status" value="1"/>
</dbReference>
<keyword evidence="4" id="KW-0540">Nuclease</keyword>
<keyword evidence="5" id="KW-0255">Endonuclease</keyword>
<organism evidence="11 12">
    <name type="scientific">Trichogramma kaykai</name>
    <dbReference type="NCBI Taxonomy" id="54128"/>
    <lineage>
        <taxon>Eukaryota</taxon>
        <taxon>Metazoa</taxon>
        <taxon>Ecdysozoa</taxon>
        <taxon>Arthropoda</taxon>
        <taxon>Hexapoda</taxon>
        <taxon>Insecta</taxon>
        <taxon>Pterygota</taxon>
        <taxon>Neoptera</taxon>
        <taxon>Endopterygota</taxon>
        <taxon>Hymenoptera</taxon>
        <taxon>Apocrita</taxon>
        <taxon>Proctotrupomorpha</taxon>
        <taxon>Chalcidoidea</taxon>
        <taxon>Trichogrammatidae</taxon>
        <taxon>Trichogramma</taxon>
    </lineage>
</organism>
<evidence type="ECO:0000313" key="12">
    <source>
        <dbReference type="Proteomes" id="UP001627154"/>
    </source>
</evidence>
<evidence type="ECO:0000259" key="8">
    <source>
        <dbReference type="PROSITE" id="PS50175"/>
    </source>
</evidence>
<dbReference type="InterPro" id="IPR021109">
    <property type="entry name" value="Peptidase_aspartic_dom_sf"/>
</dbReference>
<comment type="caution">
    <text evidence="11">The sequence shown here is derived from an EMBL/GenBank/DDBJ whole genome shotgun (WGS) entry which is preliminary data.</text>
</comment>
<dbReference type="EMBL" id="JBJJXI010000108">
    <property type="protein sequence ID" value="KAL3391860.1"/>
    <property type="molecule type" value="Genomic_DNA"/>
</dbReference>
<accession>A0ABD2WGN0</accession>
<dbReference type="EC" id="2.7.7.49" evidence="1"/>
<dbReference type="PROSITE" id="PS50878">
    <property type="entry name" value="RT_POL"/>
    <property type="match status" value="1"/>
</dbReference>
<gene>
    <name evidence="11" type="ORF">TKK_013755</name>
</gene>
<dbReference type="SUPFAM" id="SSF56672">
    <property type="entry name" value="DNA/RNA polymerases"/>
    <property type="match status" value="1"/>
</dbReference>
<dbReference type="InterPro" id="IPR043502">
    <property type="entry name" value="DNA/RNA_pol_sf"/>
</dbReference>
<dbReference type="Pfam" id="PF00077">
    <property type="entry name" value="RVP"/>
    <property type="match status" value="1"/>
</dbReference>
<dbReference type="GO" id="GO:0004519">
    <property type="term" value="F:endonuclease activity"/>
    <property type="evidence" value="ECO:0007669"/>
    <property type="project" value="UniProtKB-KW"/>
</dbReference>
<dbReference type="CDD" id="cd01647">
    <property type="entry name" value="RT_LTR"/>
    <property type="match status" value="1"/>
</dbReference>
<dbReference type="InterPro" id="IPR001995">
    <property type="entry name" value="Peptidase_A2_cat"/>
</dbReference>
<feature type="domain" description="Reverse transcriptase" evidence="9">
    <location>
        <begin position="267"/>
        <end position="459"/>
    </location>
</feature>
<keyword evidence="2" id="KW-0808">Transferase</keyword>
<dbReference type="InterPro" id="IPR043128">
    <property type="entry name" value="Rev_trsase/Diguanyl_cyclase"/>
</dbReference>
<dbReference type="Pfam" id="PF17917">
    <property type="entry name" value="RT_RNaseH"/>
    <property type="match status" value="1"/>
</dbReference>
<protein>
    <recommendedName>
        <fullName evidence="1">RNA-directed DNA polymerase</fullName>
        <ecNumber evidence="1">2.7.7.49</ecNumber>
    </recommendedName>
</protein>
<evidence type="ECO:0000256" key="7">
    <source>
        <dbReference type="ARBA" id="ARBA00022918"/>
    </source>
</evidence>
<dbReference type="GO" id="GO:0003964">
    <property type="term" value="F:RNA-directed DNA polymerase activity"/>
    <property type="evidence" value="ECO:0007669"/>
    <property type="project" value="UniProtKB-KW"/>
</dbReference>
<dbReference type="InterPro" id="IPR041588">
    <property type="entry name" value="Integrase_H2C2"/>
</dbReference>
<dbReference type="SUPFAM" id="SSF50630">
    <property type="entry name" value="Acid proteases"/>
    <property type="match status" value="1"/>
</dbReference>
<evidence type="ECO:0000256" key="3">
    <source>
        <dbReference type="ARBA" id="ARBA00022695"/>
    </source>
</evidence>
<dbReference type="Pfam" id="PF17921">
    <property type="entry name" value="Integrase_H2C2"/>
    <property type="match status" value="1"/>
</dbReference>
<keyword evidence="12" id="KW-1185">Reference proteome</keyword>
<evidence type="ECO:0000256" key="4">
    <source>
        <dbReference type="ARBA" id="ARBA00022722"/>
    </source>
</evidence>
<keyword evidence="7" id="KW-0695">RNA-directed DNA polymerase</keyword>
<dbReference type="Gene3D" id="3.10.10.10">
    <property type="entry name" value="HIV Type 1 Reverse Transcriptase, subunit A, domain 1"/>
    <property type="match status" value="1"/>
</dbReference>
<dbReference type="InterPro" id="IPR000477">
    <property type="entry name" value="RT_dom"/>
</dbReference>
<dbReference type="Pfam" id="PF00078">
    <property type="entry name" value="RVT_1"/>
    <property type="match status" value="1"/>
</dbReference>
<dbReference type="PANTHER" id="PTHR37984:SF5">
    <property type="entry name" value="PROTEIN NYNRIN-LIKE"/>
    <property type="match status" value="1"/>
</dbReference>
<dbReference type="InterPro" id="IPR018061">
    <property type="entry name" value="Retropepsins"/>
</dbReference>
<dbReference type="InterPro" id="IPR050951">
    <property type="entry name" value="Retrovirus_Pol_polyprotein"/>
</dbReference>
<sequence>MYNIYRNIREELLADDEELLKREDKCPCIPVTLGNDVIVNSLVDTGARVSCLQESIFEANRIHFSAYPILPVVNTYVTGFRGEKAVRVKVQILLPVTIQGITENISFLVVPGLVKQCILGIDGLCNLRTVIDVFNRTVTIGNESNHATVNYDLVKRFESNREEIAFVNEHVMSPRRESSASMKIPEALCYVDDDQTLRATSEISQEEIRAKVSATELDQNTQNKLIALCNRHKQCFRKEPGRFRSFEYKIPMRDKEPFFMKSYPVPTKYRDKVSREIEKMLAYGVIERSNTSFINPLVVVAKKDGSARVCLDARQVNERMIADHDGPEEVDQVLRQCDQIGVMSSIDLRSSFWQVPLNIESRKYTGFLHQGRTYQYTVVPFGLKISGAALHRAADTILVGLKAKVIDFVDDWLIVSPSIEQHLTDLDELLGRIERENVTVNFEKIELVRRSIRFIGFILTPEGIRADEAKTQAIQNFPPPLNVTQVKGFLGLVNFNARFTNKLAQASIPLLELTKAKTSWRWTEVEKQAFQSVKDLFCKELFLHHPVRDKSYVLFTDASTVAIAAALCQEVNPGDLRIVYAASRTLKATELNYFTTELELLAIVWALNKFRSYLLGNYVEIRTDHQALTYLKSCKFLSNRLTCWSLAIQDYNFDIKYIPGKKNVLADQLLRPPGLENTNSQLAEIYQLLTRKPSAEILKDLKSIQKLQLEDPHLSRLIQSGKIVKERDDLYHWRIDAQDKIYLPKVILKSLARETHELLGHVGAKKVALYIAEDFHCQNLTRLTAQALKSCDLCQRTKSTSHPLYGRSQPITPSRPNELISIDFIGPFPPAVNQYKHIFVIVDAFSKFVQIYPLVNATSYAAINCIMKQYIPQYGAVKSIQSDHGSQFTSNPWKIATRRAGICIFYSSIRHPQSNIVESYNKEVGRFLRSLASHDHRCWSRWCGMIAEVMNSTVNETTGFTPLELQTGKKPDRFWTKLIATQRTYVPHDEIINQARNNILKIGEKRANKLNNSHKITDLKIGEKVFVKALRVA</sequence>
<dbReference type="PROSITE" id="PS50175">
    <property type="entry name" value="ASP_PROT_RETROV"/>
    <property type="match status" value="1"/>
</dbReference>
<evidence type="ECO:0000256" key="5">
    <source>
        <dbReference type="ARBA" id="ARBA00022759"/>
    </source>
</evidence>
<dbReference type="GO" id="GO:0042575">
    <property type="term" value="C:DNA polymerase complex"/>
    <property type="evidence" value="ECO:0007669"/>
    <property type="project" value="UniProtKB-ARBA"/>
</dbReference>
<feature type="domain" description="Integrase catalytic" evidence="10">
    <location>
        <begin position="812"/>
        <end position="970"/>
    </location>
</feature>
<evidence type="ECO:0000256" key="2">
    <source>
        <dbReference type="ARBA" id="ARBA00022679"/>
    </source>
</evidence>
<dbReference type="PROSITE" id="PS50994">
    <property type="entry name" value="INTEGRASE"/>
    <property type="match status" value="1"/>
</dbReference>
<dbReference type="Proteomes" id="UP001627154">
    <property type="component" value="Unassembled WGS sequence"/>
</dbReference>
<dbReference type="Gene3D" id="3.30.70.270">
    <property type="match status" value="2"/>
</dbReference>
<evidence type="ECO:0000256" key="1">
    <source>
        <dbReference type="ARBA" id="ARBA00012493"/>
    </source>
</evidence>
<name>A0ABD2WGN0_9HYME</name>
<dbReference type="FunFam" id="3.30.70.270:FF:000020">
    <property type="entry name" value="Transposon Tf2-6 polyprotein-like Protein"/>
    <property type="match status" value="1"/>
</dbReference>
<keyword evidence="3" id="KW-0548">Nucleotidyltransferase</keyword>
<dbReference type="FunFam" id="3.10.20.370:FF:000001">
    <property type="entry name" value="Retrovirus-related Pol polyprotein from transposon 17.6-like protein"/>
    <property type="match status" value="1"/>
</dbReference>
<feature type="domain" description="Peptidase A2" evidence="8">
    <location>
        <begin position="39"/>
        <end position="123"/>
    </location>
</feature>